<dbReference type="AlphaFoldDB" id="A0A1K1M1K1"/>
<organism evidence="3 4">
    <name type="scientific">Sinomicrobium oceani</name>
    <dbReference type="NCBI Taxonomy" id="1150368"/>
    <lineage>
        <taxon>Bacteria</taxon>
        <taxon>Pseudomonadati</taxon>
        <taxon>Bacteroidota</taxon>
        <taxon>Flavobacteriia</taxon>
        <taxon>Flavobacteriales</taxon>
        <taxon>Flavobacteriaceae</taxon>
        <taxon>Sinomicrobium</taxon>
    </lineage>
</organism>
<evidence type="ECO:0000259" key="2">
    <source>
        <dbReference type="Pfam" id="PF01965"/>
    </source>
</evidence>
<evidence type="ECO:0000313" key="3">
    <source>
        <dbReference type="EMBL" id="SFW17011.1"/>
    </source>
</evidence>
<dbReference type="OrthoDB" id="6382410at2"/>
<dbReference type="PANTHER" id="PTHR43130">
    <property type="entry name" value="ARAC-FAMILY TRANSCRIPTIONAL REGULATOR"/>
    <property type="match status" value="1"/>
</dbReference>
<sequence>MNKNLTVAIILCTILLGSCNEKKPENAAMQQSGQSDLANSSADDKTTNDPVTEAPQKLKPLNPYLPTIGILMYSDVLMTEVTAPLDVFSKNSQTGKPLFNVITIGESYDMITCEEGLKMFPDYIYSNAPMLDVVIVPSAYDMTAKVKDTKLLEFITKQNTNTDYTVSNCAGASLLGATGIADGKKIVTWIGGGNDLQKNYPNLLVQDDSEVSYVEDGKFLSSNGNLASYISSLELLEKLTDKEHRKSVEAHLYLDRLQHWKN</sequence>
<dbReference type="InterPro" id="IPR029062">
    <property type="entry name" value="Class_I_gatase-like"/>
</dbReference>
<evidence type="ECO:0000313" key="4">
    <source>
        <dbReference type="Proteomes" id="UP000182248"/>
    </source>
</evidence>
<dbReference type="Proteomes" id="UP000182248">
    <property type="component" value="Unassembled WGS sequence"/>
</dbReference>
<dbReference type="PANTHER" id="PTHR43130:SF3">
    <property type="entry name" value="HTH-TYPE TRANSCRIPTIONAL REGULATOR RV1931C"/>
    <property type="match status" value="1"/>
</dbReference>
<feature type="region of interest" description="Disordered" evidence="1">
    <location>
        <begin position="26"/>
        <end position="58"/>
    </location>
</feature>
<dbReference type="Gene3D" id="3.40.50.880">
    <property type="match status" value="1"/>
</dbReference>
<name>A0A1K1M1K1_9FLAO</name>
<feature type="domain" description="DJ-1/PfpI" evidence="2">
    <location>
        <begin position="70"/>
        <end position="236"/>
    </location>
</feature>
<gene>
    <name evidence="3" type="ORF">SAMN02927921_00309</name>
</gene>
<accession>A0A1K1M1K1</accession>
<evidence type="ECO:0000256" key="1">
    <source>
        <dbReference type="SAM" id="MobiDB-lite"/>
    </source>
</evidence>
<dbReference type="PROSITE" id="PS51257">
    <property type="entry name" value="PROKAR_LIPOPROTEIN"/>
    <property type="match status" value="1"/>
</dbReference>
<dbReference type="Pfam" id="PF01965">
    <property type="entry name" value="DJ-1_PfpI"/>
    <property type="match status" value="1"/>
</dbReference>
<dbReference type="SUPFAM" id="SSF52317">
    <property type="entry name" value="Class I glutamine amidotransferase-like"/>
    <property type="match status" value="1"/>
</dbReference>
<dbReference type="InterPro" id="IPR052158">
    <property type="entry name" value="INH-QAR"/>
</dbReference>
<dbReference type="InterPro" id="IPR002818">
    <property type="entry name" value="DJ-1/PfpI"/>
</dbReference>
<dbReference type="RefSeq" id="WP_072315569.1">
    <property type="nucleotide sequence ID" value="NZ_FPJE01000002.1"/>
</dbReference>
<dbReference type="EMBL" id="FPJE01000002">
    <property type="protein sequence ID" value="SFW17011.1"/>
    <property type="molecule type" value="Genomic_DNA"/>
</dbReference>
<dbReference type="STRING" id="1150368.SAMN02927921_00309"/>
<proteinExistence type="predicted"/>
<protein>
    <submittedName>
        <fullName evidence="3">DJ-1/PfpI family protein</fullName>
    </submittedName>
</protein>
<keyword evidence="4" id="KW-1185">Reference proteome</keyword>
<reference evidence="3 4" key="1">
    <citation type="submission" date="2016-11" db="EMBL/GenBank/DDBJ databases">
        <authorList>
            <person name="Jaros S."/>
            <person name="Januszkiewicz K."/>
            <person name="Wedrychowicz H."/>
        </authorList>
    </citation>
    <scope>NUCLEOTIDE SEQUENCE [LARGE SCALE GENOMIC DNA]</scope>
    <source>
        <strain evidence="3 4">CGMCC 1.12145</strain>
    </source>
</reference>
<feature type="compositionally biased region" description="Polar residues" evidence="1">
    <location>
        <begin position="28"/>
        <end position="41"/>
    </location>
</feature>